<proteinExistence type="predicted"/>
<comment type="caution">
    <text evidence="3">The sequence shown here is derived from an EMBL/GenBank/DDBJ whole genome shotgun (WGS) entry which is preliminary data.</text>
</comment>
<dbReference type="PANTHER" id="PTHR36924:SF1">
    <property type="entry name" value="ANTITOXIN HIGA-1"/>
    <property type="match status" value="1"/>
</dbReference>
<dbReference type="EMBL" id="JADIKC010000003">
    <property type="protein sequence ID" value="MBM7121380.1"/>
    <property type="molecule type" value="Genomic_DNA"/>
</dbReference>
<evidence type="ECO:0000313" key="4">
    <source>
        <dbReference type="Proteomes" id="UP001430065"/>
    </source>
</evidence>
<dbReference type="PANTHER" id="PTHR36924">
    <property type="entry name" value="ANTITOXIN HIGA-1"/>
    <property type="match status" value="1"/>
</dbReference>
<dbReference type="CDD" id="cd00093">
    <property type="entry name" value="HTH_XRE"/>
    <property type="match status" value="1"/>
</dbReference>
<protein>
    <submittedName>
        <fullName evidence="3">HigA family addiction module antidote protein</fullName>
    </submittedName>
</protein>
<dbReference type="SUPFAM" id="SSF47413">
    <property type="entry name" value="lambda repressor-like DNA-binding domains"/>
    <property type="match status" value="1"/>
</dbReference>
<dbReference type="Gene3D" id="1.10.260.40">
    <property type="entry name" value="lambda repressor-like DNA-binding domains"/>
    <property type="match status" value="1"/>
</dbReference>
<keyword evidence="4" id="KW-1185">Reference proteome</keyword>
<evidence type="ECO:0000313" key="3">
    <source>
        <dbReference type="EMBL" id="MBM7121380.1"/>
    </source>
</evidence>
<keyword evidence="1" id="KW-0238">DNA-binding</keyword>
<evidence type="ECO:0000259" key="2">
    <source>
        <dbReference type="SMART" id="SM00530"/>
    </source>
</evidence>
<dbReference type="SMART" id="SM00530">
    <property type="entry name" value="HTH_XRE"/>
    <property type="match status" value="1"/>
</dbReference>
<dbReference type="InterPro" id="IPR013430">
    <property type="entry name" value="Toxin_antidote_HigA"/>
</dbReference>
<dbReference type="NCBIfam" id="TIGR02607">
    <property type="entry name" value="antidote_HigA"/>
    <property type="match status" value="1"/>
</dbReference>
<accession>A0ABS2JQS9</accession>
<dbReference type="InterPro" id="IPR010982">
    <property type="entry name" value="Lambda_DNA-bd_dom_sf"/>
</dbReference>
<dbReference type="InterPro" id="IPR001387">
    <property type="entry name" value="Cro/C1-type_HTH"/>
</dbReference>
<gene>
    <name evidence="3" type="ORF">ISP20_09465</name>
</gene>
<evidence type="ECO:0000256" key="1">
    <source>
        <dbReference type="ARBA" id="ARBA00023125"/>
    </source>
</evidence>
<dbReference type="RefSeq" id="WP_204635775.1">
    <property type="nucleotide sequence ID" value="NZ_CP183983.1"/>
</dbReference>
<name>A0ABS2JQS9_9GAMM</name>
<organism evidence="3 4">
    <name type="scientific">Dyella kyungheensis</name>
    <dbReference type="NCBI Taxonomy" id="1242174"/>
    <lineage>
        <taxon>Bacteria</taxon>
        <taxon>Pseudomonadati</taxon>
        <taxon>Pseudomonadota</taxon>
        <taxon>Gammaproteobacteria</taxon>
        <taxon>Lysobacterales</taxon>
        <taxon>Rhodanobacteraceae</taxon>
        <taxon>Dyella</taxon>
    </lineage>
</organism>
<sequence length="108" mass="12132">MCLTELDPRLDVDPDTPLRRPGDVLLQDYMLPRGLSAAQLGRRTGVRASHLKGITLGTRRITPEIALRLACALEPTAFYWMALQLRFDLERTHRLLTTRRAGPPPGSE</sequence>
<dbReference type="Pfam" id="PF01381">
    <property type="entry name" value="HTH_3"/>
    <property type="match status" value="1"/>
</dbReference>
<dbReference type="Proteomes" id="UP001430065">
    <property type="component" value="Unassembled WGS sequence"/>
</dbReference>
<reference evidence="3 4" key="1">
    <citation type="submission" date="2020-10" db="EMBL/GenBank/DDBJ databases">
        <title>Phylogeny of dyella-like bacteria.</title>
        <authorList>
            <person name="Fu J."/>
        </authorList>
    </citation>
    <scope>NUCLEOTIDE SEQUENCE [LARGE SCALE GENOMIC DNA]</scope>
    <source>
        <strain evidence="3 4">THG-B117</strain>
    </source>
</reference>
<feature type="domain" description="HTH cro/C1-type" evidence="2">
    <location>
        <begin position="25"/>
        <end position="80"/>
    </location>
</feature>